<comment type="caution">
    <text evidence="1">The sequence shown here is derived from an EMBL/GenBank/DDBJ whole genome shotgun (WGS) entry which is preliminary data.</text>
</comment>
<evidence type="ECO:0000313" key="1">
    <source>
        <dbReference type="EMBL" id="GAG10656.1"/>
    </source>
</evidence>
<dbReference type="InterPro" id="IPR022148">
    <property type="entry name" value="CopG_antitoxin"/>
</dbReference>
<organism evidence="1">
    <name type="scientific">marine sediment metagenome</name>
    <dbReference type="NCBI Taxonomy" id="412755"/>
    <lineage>
        <taxon>unclassified sequences</taxon>
        <taxon>metagenomes</taxon>
        <taxon>ecological metagenomes</taxon>
    </lineage>
</organism>
<dbReference type="AlphaFoldDB" id="X0WDA1"/>
<protein>
    <recommendedName>
        <fullName evidence="2">YgiT-type zinc finger protein</fullName>
    </recommendedName>
</protein>
<dbReference type="Pfam" id="PF12441">
    <property type="entry name" value="CopG_antitoxin"/>
    <property type="match status" value="1"/>
</dbReference>
<dbReference type="EMBL" id="BARS01026000">
    <property type="protein sequence ID" value="GAG10656.1"/>
    <property type="molecule type" value="Genomic_DNA"/>
</dbReference>
<accession>X0WDA1</accession>
<sequence>MAKIPDFKTLDEAVEFWETHNSADYWKDMGEVAFEVDLHQNFLHPRLVILTHRPEHCPRCQHDLDDIVIEYIARNNGHLIIIRDVPALRCRANGHEYILEKTLDHIEYLLDLEKTQKLQPTETIHVPVFSLRMSAQ</sequence>
<reference evidence="1" key="1">
    <citation type="journal article" date="2014" name="Front. Microbiol.">
        <title>High frequency of phylogenetically diverse reductive dehalogenase-homologous genes in deep subseafloor sedimentary metagenomes.</title>
        <authorList>
            <person name="Kawai M."/>
            <person name="Futagami T."/>
            <person name="Toyoda A."/>
            <person name="Takaki Y."/>
            <person name="Nishi S."/>
            <person name="Hori S."/>
            <person name="Arai W."/>
            <person name="Tsubouchi T."/>
            <person name="Morono Y."/>
            <person name="Uchiyama I."/>
            <person name="Ito T."/>
            <person name="Fujiyama A."/>
            <person name="Inagaki F."/>
            <person name="Takami H."/>
        </authorList>
    </citation>
    <scope>NUCLEOTIDE SEQUENCE</scope>
    <source>
        <strain evidence="1">Expedition CK06-06</strain>
    </source>
</reference>
<evidence type="ECO:0008006" key="2">
    <source>
        <dbReference type="Google" id="ProtNLM"/>
    </source>
</evidence>
<gene>
    <name evidence="1" type="ORF">S01H1_41021</name>
</gene>
<name>X0WDA1_9ZZZZ</name>
<proteinExistence type="predicted"/>